<feature type="region of interest" description="Disordered" evidence="1">
    <location>
        <begin position="1"/>
        <end position="96"/>
    </location>
</feature>
<feature type="compositionally biased region" description="Low complexity" evidence="1">
    <location>
        <begin position="61"/>
        <end position="79"/>
    </location>
</feature>
<keyword evidence="3" id="KW-1185">Reference proteome</keyword>
<comment type="caution">
    <text evidence="2">The sequence shown here is derived from an EMBL/GenBank/DDBJ whole genome shotgun (WGS) entry which is preliminary data.</text>
</comment>
<reference evidence="2 3" key="1">
    <citation type="submission" date="2016-07" db="EMBL/GenBank/DDBJ databases">
        <title>Pervasive Adenine N6-methylation of Active Genes in Fungi.</title>
        <authorList>
            <consortium name="DOE Joint Genome Institute"/>
            <person name="Mondo S.J."/>
            <person name="Dannebaum R.O."/>
            <person name="Kuo R.C."/>
            <person name="Labutti K."/>
            <person name="Haridas S."/>
            <person name="Kuo A."/>
            <person name="Salamov A."/>
            <person name="Ahrendt S.R."/>
            <person name="Lipzen A."/>
            <person name="Sullivan W."/>
            <person name="Andreopoulos W.B."/>
            <person name="Clum A."/>
            <person name="Lindquist E."/>
            <person name="Daum C."/>
            <person name="Ramamoorthy G.K."/>
            <person name="Gryganskyi A."/>
            <person name="Culley D."/>
            <person name="Magnuson J.K."/>
            <person name="James T.Y."/>
            <person name="O'Malley M.A."/>
            <person name="Stajich J.E."/>
            <person name="Spatafora J.W."/>
            <person name="Visel A."/>
            <person name="Grigoriev I.V."/>
        </authorList>
    </citation>
    <scope>NUCLEOTIDE SEQUENCE [LARGE SCALE GENOMIC DNA]</scope>
    <source>
        <strain evidence="2 3">CBS 115471</strain>
    </source>
</reference>
<name>A0A1Y1YUK3_9PLEO</name>
<dbReference type="Proteomes" id="UP000193144">
    <property type="component" value="Unassembled WGS sequence"/>
</dbReference>
<accession>A0A1Y1YUK3</accession>
<evidence type="ECO:0000256" key="1">
    <source>
        <dbReference type="SAM" id="MobiDB-lite"/>
    </source>
</evidence>
<evidence type="ECO:0000313" key="2">
    <source>
        <dbReference type="EMBL" id="ORY01681.1"/>
    </source>
</evidence>
<organism evidence="2 3">
    <name type="scientific">Clohesyomyces aquaticus</name>
    <dbReference type="NCBI Taxonomy" id="1231657"/>
    <lineage>
        <taxon>Eukaryota</taxon>
        <taxon>Fungi</taxon>
        <taxon>Dikarya</taxon>
        <taxon>Ascomycota</taxon>
        <taxon>Pezizomycotina</taxon>
        <taxon>Dothideomycetes</taxon>
        <taxon>Pleosporomycetidae</taxon>
        <taxon>Pleosporales</taxon>
        <taxon>Lindgomycetaceae</taxon>
        <taxon>Clohesyomyces</taxon>
    </lineage>
</organism>
<sequence length="299" mass="33135">MANPEGVAPWFKSAMARAAKKATEEDEKTNNLSVERNKRTKWRAEVDQNDMEDLTNVTAISTSQPPDDYPSSDASSSSEFPDDVKMSTEATRNTGPEALRDENGLLVLWPIRMIGVVDPNDQSVKNTYDPTSHHDWPRCALFFNIFANRGLSETIQAYSYAMTDVEECTKAINAEIDAALQSPTDELRESLLVQRGVRDDQQCTQPPGFRGLGLVFPLEIDDFMNDAATEQARESHKTEIWQSVADIYAHRMRGTTEVPNDGYQGENMAVEEEECEQSCGGAALAEVESGNGSAGQRKE</sequence>
<evidence type="ECO:0000313" key="3">
    <source>
        <dbReference type="Proteomes" id="UP000193144"/>
    </source>
</evidence>
<gene>
    <name evidence="2" type="ORF">BCR34DRAFT_605852</name>
</gene>
<protein>
    <submittedName>
        <fullName evidence="2">Uncharacterized protein</fullName>
    </submittedName>
</protein>
<dbReference type="AlphaFoldDB" id="A0A1Y1YUK3"/>
<dbReference type="EMBL" id="MCFA01000167">
    <property type="protein sequence ID" value="ORY01681.1"/>
    <property type="molecule type" value="Genomic_DNA"/>
</dbReference>
<proteinExistence type="predicted"/>